<dbReference type="EMBL" id="QJKJ01007255">
    <property type="protein sequence ID" value="RDX83761.1"/>
    <property type="molecule type" value="Genomic_DNA"/>
</dbReference>
<feature type="non-terminal residue" evidence="1">
    <location>
        <position position="1"/>
    </location>
</feature>
<gene>
    <name evidence="1" type="ORF">CR513_35294</name>
</gene>
<accession>A0A371FZR1</accession>
<keyword evidence="2" id="KW-1185">Reference proteome</keyword>
<reference evidence="1" key="1">
    <citation type="submission" date="2018-05" db="EMBL/GenBank/DDBJ databases">
        <title>Draft genome of Mucuna pruriens seed.</title>
        <authorList>
            <person name="Nnadi N.E."/>
            <person name="Vos R."/>
            <person name="Hasami M.H."/>
            <person name="Devisetty U.K."/>
            <person name="Aguiy J.C."/>
        </authorList>
    </citation>
    <scope>NUCLEOTIDE SEQUENCE [LARGE SCALE GENOMIC DNA]</scope>
    <source>
        <strain evidence="1">JCA_2017</strain>
    </source>
</reference>
<sequence>MAMTILYKNSLPKYFRIEVVNTTCNVQNKILIRLLVGNTFMNYREGKNQTFHTFIHLDVSVLSSILMNKLENFDSKKNWRFVTYHPQNLTLSEKTEGVKTISSFKNQKSYTFIL</sequence>
<dbReference type="AlphaFoldDB" id="A0A371FZR1"/>
<proteinExistence type="predicted"/>
<dbReference type="Proteomes" id="UP000257109">
    <property type="component" value="Unassembled WGS sequence"/>
</dbReference>
<name>A0A371FZR1_MUCPR</name>
<organism evidence="1 2">
    <name type="scientific">Mucuna pruriens</name>
    <name type="common">Velvet bean</name>
    <name type="synonym">Dolichos pruriens</name>
    <dbReference type="NCBI Taxonomy" id="157652"/>
    <lineage>
        <taxon>Eukaryota</taxon>
        <taxon>Viridiplantae</taxon>
        <taxon>Streptophyta</taxon>
        <taxon>Embryophyta</taxon>
        <taxon>Tracheophyta</taxon>
        <taxon>Spermatophyta</taxon>
        <taxon>Magnoliopsida</taxon>
        <taxon>eudicotyledons</taxon>
        <taxon>Gunneridae</taxon>
        <taxon>Pentapetalae</taxon>
        <taxon>rosids</taxon>
        <taxon>fabids</taxon>
        <taxon>Fabales</taxon>
        <taxon>Fabaceae</taxon>
        <taxon>Papilionoideae</taxon>
        <taxon>50 kb inversion clade</taxon>
        <taxon>NPAAA clade</taxon>
        <taxon>indigoferoid/millettioid clade</taxon>
        <taxon>Phaseoleae</taxon>
        <taxon>Mucuna</taxon>
    </lineage>
</organism>
<comment type="caution">
    <text evidence="1">The sequence shown here is derived from an EMBL/GenBank/DDBJ whole genome shotgun (WGS) entry which is preliminary data.</text>
</comment>
<evidence type="ECO:0000313" key="1">
    <source>
        <dbReference type="EMBL" id="RDX83761.1"/>
    </source>
</evidence>
<evidence type="ECO:0000313" key="2">
    <source>
        <dbReference type="Proteomes" id="UP000257109"/>
    </source>
</evidence>
<protein>
    <submittedName>
        <fullName evidence="1">Uncharacterized protein</fullName>
    </submittedName>
</protein>